<evidence type="ECO:0000256" key="1">
    <source>
        <dbReference type="SAM" id="MobiDB-lite"/>
    </source>
</evidence>
<reference evidence="2" key="1">
    <citation type="submission" date="2021-06" db="EMBL/GenBank/DDBJ databases">
        <title>Parelaphostrongylus tenuis whole genome reference sequence.</title>
        <authorList>
            <person name="Garwood T.J."/>
            <person name="Larsen P.A."/>
            <person name="Fountain-Jones N.M."/>
            <person name="Garbe J.R."/>
            <person name="Macchietto M.G."/>
            <person name="Kania S.A."/>
            <person name="Gerhold R.W."/>
            <person name="Richards J.E."/>
            <person name="Wolf T.M."/>
        </authorList>
    </citation>
    <scope>NUCLEOTIDE SEQUENCE</scope>
    <source>
        <strain evidence="2">MNPRO001-30</strain>
        <tissue evidence="2">Meninges</tissue>
    </source>
</reference>
<evidence type="ECO:0000313" key="2">
    <source>
        <dbReference type="EMBL" id="KAJ1374787.1"/>
    </source>
</evidence>
<sequence>MPGVASIATDTSNDSISSESLQYRRAGSTLGRDIVDQRQSRYPSIRCLDFGRMDEVITRARIAIGSVLFYLELSPKCTQLETLRNLSLANDN</sequence>
<accession>A0AAD5REM7</accession>
<gene>
    <name evidence="2" type="ORF">KIN20_037552</name>
</gene>
<comment type="caution">
    <text evidence="2">The sequence shown here is derived from an EMBL/GenBank/DDBJ whole genome shotgun (WGS) entry which is preliminary data.</text>
</comment>
<proteinExistence type="predicted"/>
<organism evidence="2 3">
    <name type="scientific">Parelaphostrongylus tenuis</name>
    <name type="common">Meningeal worm</name>
    <dbReference type="NCBI Taxonomy" id="148309"/>
    <lineage>
        <taxon>Eukaryota</taxon>
        <taxon>Metazoa</taxon>
        <taxon>Ecdysozoa</taxon>
        <taxon>Nematoda</taxon>
        <taxon>Chromadorea</taxon>
        <taxon>Rhabditida</taxon>
        <taxon>Rhabditina</taxon>
        <taxon>Rhabditomorpha</taxon>
        <taxon>Strongyloidea</taxon>
        <taxon>Metastrongylidae</taxon>
        <taxon>Parelaphostrongylus</taxon>
    </lineage>
</organism>
<dbReference type="Proteomes" id="UP001196413">
    <property type="component" value="Unassembled WGS sequence"/>
</dbReference>
<evidence type="ECO:0000313" key="3">
    <source>
        <dbReference type="Proteomes" id="UP001196413"/>
    </source>
</evidence>
<feature type="region of interest" description="Disordered" evidence="1">
    <location>
        <begin position="1"/>
        <end position="26"/>
    </location>
</feature>
<dbReference type="EMBL" id="JAHQIW010007487">
    <property type="protein sequence ID" value="KAJ1374787.1"/>
    <property type="molecule type" value="Genomic_DNA"/>
</dbReference>
<dbReference type="AlphaFoldDB" id="A0AAD5REM7"/>
<protein>
    <submittedName>
        <fullName evidence="2">Uncharacterized protein</fullName>
    </submittedName>
</protein>
<name>A0AAD5REM7_PARTN</name>
<feature type="compositionally biased region" description="Polar residues" evidence="1">
    <location>
        <begin position="8"/>
        <end position="21"/>
    </location>
</feature>
<keyword evidence="3" id="KW-1185">Reference proteome</keyword>